<evidence type="ECO:0000313" key="2">
    <source>
        <dbReference type="Proteomes" id="UP000828390"/>
    </source>
</evidence>
<proteinExistence type="predicted"/>
<dbReference type="Proteomes" id="UP000828390">
    <property type="component" value="Unassembled WGS sequence"/>
</dbReference>
<dbReference type="EMBL" id="JAIWYP010000001">
    <property type="protein sequence ID" value="KAH3898291.1"/>
    <property type="molecule type" value="Genomic_DNA"/>
</dbReference>
<reference evidence="1" key="2">
    <citation type="submission" date="2020-11" db="EMBL/GenBank/DDBJ databases">
        <authorList>
            <person name="McCartney M.A."/>
            <person name="Auch B."/>
            <person name="Kono T."/>
            <person name="Mallez S."/>
            <person name="Becker A."/>
            <person name="Gohl D.M."/>
            <person name="Silverstein K.A.T."/>
            <person name="Koren S."/>
            <person name="Bechman K.B."/>
            <person name="Herman A."/>
            <person name="Abrahante J.E."/>
            <person name="Garbe J."/>
        </authorList>
    </citation>
    <scope>NUCLEOTIDE SEQUENCE</scope>
    <source>
        <strain evidence="1">Duluth1</strain>
        <tissue evidence="1">Whole animal</tissue>
    </source>
</reference>
<dbReference type="AlphaFoldDB" id="A0A9D4SAV4"/>
<name>A0A9D4SAV4_DREPO</name>
<gene>
    <name evidence="1" type="ORF">DPMN_022515</name>
</gene>
<sequence>MLGRVASTTRLFADDSLLYREIRTIEDTDIMQEEMRKLEQWKREYAVQPLNM</sequence>
<evidence type="ECO:0000313" key="1">
    <source>
        <dbReference type="EMBL" id="KAH3898291.1"/>
    </source>
</evidence>
<reference evidence="1" key="1">
    <citation type="journal article" date="2019" name="bioRxiv">
        <title>The Genome of the Zebra Mussel, Dreissena polymorpha: A Resource for Invasive Species Research.</title>
        <authorList>
            <person name="McCartney M.A."/>
            <person name="Auch B."/>
            <person name="Kono T."/>
            <person name="Mallez S."/>
            <person name="Zhang Y."/>
            <person name="Obille A."/>
            <person name="Becker A."/>
            <person name="Abrahante J.E."/>
            <person name="Garbe J."/>
            <person name="Badalamenti J.P."/>
            <person name="Herman A."/>
            <person name="Mangelson H."/>
            <person name="Liachko I."/>
            <person name="Sullivan S."/>
            <person name="Sone E.D."/>
            <person name="Koren S."/>
            <person name="Silverstein K.A.T."/>
            <person name="Beckman K.B."/>
            <person name="Gohl D.M."/>
        </authorList>
    </citation>
    <scope>NUCLEOTIDE SEQUENCE</scope>
    <source>
        <strain evidence="1">Duluth1</strain>
        <tissue evidence="1">Whole animal</tissue>
    </source>
</reference>
<comment type="caution">
    <text evidence="1">The sequence shown here is derived from an EMBL/GenBank/DDBJ whole genome shotgun (WGS) entry which is preliminary data.</text>
</comment>
<keyword evidence="2" id="KW-1185">Reference proteome</keyword>
<protein>
    <submittedName>
        <fullName evidence="1">Uncharacterized protein</fullName>
    </submittedName>
</protein>
<accession>A0A9D4SAV4</accession>
<organism evidence="1 2">
    <name type="scientific">Dreissena polymorpha</name>
    <name type="common">Zebra mussel</name>
    <name type="synonym">Mytilus polymorpha</name>
    <dbReference type="NCBI Taxonomy" id="45954"/>
    <lineage>
        <taxon>Eukaryota</taxon>
        <taxon>Metazoa</taxon>
        <taxon>Spiralia</taxon>
        <taxon>Lophotrochozoa</taxon>
        <taxon>Mollusca</taxon>
        <taxon>Bivalvia</taxon>
        <taxon>Autobranchia</taxon>
        <taxon>Heteroconchia</taxon>
        <taxon>Euheterodonta</taxon>
        <taxon>Imparidentia</taxon>
        <taxon>Neoheterodontei</taxon>
        <taxon>Myida</taxon>
        <taxon>Dreissenoidea</taxon>
        <taxon>Dreissenidae</taxon>
        <taxon>Dreissena</taxon>
    </lineage>
</organism>